<protein>
    <recommendedName>
        <fullName evidence="3">Phage protein</fullName>
    </recommendedName>
</protein>
<reference evidence="1 2" key="1">
    <citation type="submission" date="2019-11" db="EMBL/GenBank/DDBJ databases">
        <title>FDA dAtabase for Regulatory Grade micrObial Sequences (FDA-ARGOS): Supporting development and validation of Infectious Disease Dx tests.</title>
        <authorList>
            <person name="Damon A."/>
            <person name="Tallon L."/>
            <person name="Sadzewicz L."/>
            <person name="Vavikolanu K."/>
            <person name="Mehta A."/>
            <person name="Aluvathingal J."/>
            <person name="Nadendla S."/>
            <person name="Myers T."/>
            <person name="Yan Y."/>
            <person name="Sichtig H."/>
        </authorList>
    </citation>
    <scope>NUCLEOTIDE SEQUENCE [LARGE SCALE GENOMIC DNA]</scope>
    <source>
        <strain evidence="1 2">FDAARGOS_740</strain>
    </source>
</reference>
<evidence type="ECO:0000313" key="1">
    <source>
        <dbReference type="EMBL" id="QIX88334.1"/>
    </source>
</evidence>
<proteinExistence type="predicted"/>
<gene>
    <name evidence="1" type="ORF">FOC48_05945</name>
</gene>
<evidence type="ECO:0008006" key="3">
    <source>
        <dbReference type="Google" id="ProtNLM"/>
    </source>
</evidence>
<dbReference type="Proteomes" id="UP000501205">
    <property type="component" value="Chromosome"/>
</dbReference>
<dbReference type="EMBL" id="CP050965">
    <property type="protein sequence ID" value="QIX88334.1"/>
    <property type="molecule type" value="Genomic_DNA"/>
</dbReference>
<keyword evidence="2" id="KW-1185">Reference proteome</keyword>
<accession>A0ABX6KI73</accession>
<name>A0ABX6KI73_9BACL</name>
<evidence type="ECO:0000313" key="2">
    <source>
        <dbReference type="Proteomes" id="UP000501205"/>
    </source>
</evidence>
<dbReference type="RefSeq" id="WP_172497890.1">
    <property type="nucleotide sequence ID" value="NZ_CP050965.1"/>
</dbReference>
<organism evidence="1 2">
    <name type="scientific">Gemella haemolysans</name>
    <dbReference type="NCBI Taxonomy" id="1379"/>
    <lineage>
        <taxon>Bacteria</taxon>
        <taxon>Bacillati</taxon>
        <taxon>Bacillota</taxon>
        <taxon>Bacilli</taxon>
        <taxon>Bacillales</taxon>
        <taxon>Gemellaceae</taxon>
        <taxon>Gemella</taxon>
    </lineage>
</organism>
<sequence>MTIKFKSGEDLTMAINGNDLNEIFAYCHGFRNSKFVDLGREVINVDMIEYFVYDEVKEDEL</sequence>